<feature type="region of interest" description="Disordered" evidence="2">
    <location>
        <begin position="605"/>
        <end position="627"/>
    </location>
</feature>
<sequence>MSSSLDLKLPVNAQPTDALAFRFSAWRKIIRALNVYFKDFASLQDDIYRQNSRLVNSVNFPFFQYGTSSEASAAASAAESETSGNSPRPAYHTTGMHPEDEQTARNFLPYGSHSLADVPAALLVYHQTQAEAAHRVSKELVYNIIPRLEDLRRDLLVKIKEIKNLASDFKNSVDKEQHQAHRDLAAYLSSIDMLINNSTALSPKSDPYLLKQAVGKQLTRQVNEENYLLEAYLNIQSSGKELERVVAQEVQSALSAFGKLVGTEAINIEKLLSSKILSGYAESDPVKEWDAFISRDANFVDPTLKLRNIQDIIYPNMNSSLAYEIRSGYLERRSKYLKSYSRAWYVLTPSFLHEFKSPDRRKDPVPVMSIALSDCLVELDKKSTSGSHKFTLNTRSSRGHKWVFRAESKEKLNDWFTDLSTLSNIDSPVARALKYFPSQDPVEKPGAATTVAAAAAPVSAAPAAAAAAAAPVTAAAVAPVAVAATAFATPVPTVVAPNPEKFGAKSPRLAAVTGSRPQSSRNSQIIDDNLSPLDRSLAQPNRGGSPGAASELTPVLSNTSEVTSIGEPFGAGHTDFSHESLNQVIEEPEGDLRRKGAERGRFQSVLGGAAGATPGSPESGTNHYAIDDDSSVFSYDLKHPTNSTLPNDKNFAPVDSDLPIQLERRLTQTNHKEEAIAALHSGIGVARGPESSNVSVQEAVAKRRDSVLATTETGTSPLQRRPSRQATGSFGVDDLKPLTGIGAANDGGEPSGLFFAGGLPQTTSSGAK</sequence>
<feature type="compositionally biased region" description="Polar residues" evidence="2">
    <location>
        <begin position="708"/>
        <end position="728"/>
    </location>
</feature>
<dbReference type="SMART" id="SM00233">
    <property type="entry name" value="PH"/>
    <property type="match status" value="1"/>
</dbReference>
<feature type="compositionally biased region" description="Low complexity" evidence="2">
    <location>
        <begin position="74"/>
        <end position="83"/>
    </location>
</feature>
<name>A0A5E8AYE8_9ASCO</name>
<protein>
    <recommendedName>
        <fullName evidence="3">PH domain-containing protein</fullName>
    </recommendedName>
</protein>
<feature type="region of interest" description="Disordered" evidence="2">
    <location>
        <begin position="494"/>
        <end position="556"/>
    </location>
</feature>
<evidence type="ECO:0000259" key="3">
    <source>
        <dbReference type="PROSITE" id="PS50003"/>
    </source>
</evidence>
<evidence type="ECO:0000256" key="1">
    <source>
        <dbReference type="ARBA" id="ARBA00022553"/>
    </source>
</evidence>
<dbReference type="SUPFAM" id="SSF50729">
    <property type="entry name" value="PH domain-like"/>
    <property type="match status" value="1"/>
</dbReference>
<dbReference type="CDD" id="cd13311">
    <property type="entry name" value="PH_Slm1"/>
    <property type="match status" value="1"/>
</dbReference>
<dbReference type="AlphaFoldDB" id="A0A5E8AYE8"/>
<dbReference type="FunFam" id="2.30.29.30:FF:000328">
    <property type="entry name" value="Phosphatidylinositol 4,5-bisphosphate-binding protein SLM1"/>
    <property type="match status" value="1"/>
</dbReference>
<evidence type="ECO:0000256" key="2">
    <source>
        <dbReference type="SAM" id="MobiDB-lite"/>
    </source>
</evidence>
<feature type="region of interest" description="Disordered" evidence="2">
    <location>
        <begin position="701"/>
        <end position="768"/>
    </location>
</feature>
<accession>A0A5E8AYE8</accession>
<dbReference type="OrthoDB" id="5598057at2759"/>
<proteinExistence type="predicted"/>
<dbReference type="RefSeq" id="XP_031850756.1">
    <property type="nucleotide sequence ID" value="XM_031994865.1"/>
</dbReference>
<dbReference type="GeneID" id="43578965"/>
<keyword evidence="5" id="KW-1185">Reference proteome</keyword>
<evidence type="ECO:0000313" key="5">
    <source>
        <dbReference type="Proteomes" id="UP000398389"/>
    </source>
</evidence>
<dbReference type="InterPro" id="IPR001849">
    <property type="entry name" value="PH_domain"/>
</dbReference>
<reference evidence="4 5" key="1">
    <citation type="submission" date="2019-09" db="EMBL/GenBank/DDBJ databases">
        <authorList>
            <person name="Brejova B."/>
        </authorList>
    </citation>
    <scope>NUCLEOTIDE SEQUENCE [LARGE SCALE GENOMIC DNA]</scope>
</reference>
<keyword evidence="1" id="KW-0597">Phosphoprotein</keyword>
<dbReference type="PROSITE" id="PS50003">
    <property type="entry name" value="PH_DOMAIN"/>
    <property type="match status" value="1"/>
</dbReference>
<evidence type="ECO:0000313" key="4">
    <source>
        <dbReference type="EMBL" id="VVT43778.1"/>
    </source>
</evidence>
<feature type="region of interest" description="Disordered" evidence="2">
    <location>
        <begin position="74"/>
        <end position="97"/>
    </location>
</feature>
<dbReference type="PANTHER" id="PTHR31941">
    <property type="entry name" value="CYTOSKELETAL SIGNALING PROTEIN SLM1"/>
    <property type="match status" value="1"/>
</dbReference>
<dbReference type="Pfam" id="PF20400">
    <property type="entry name" value="BAR_4"/>
    <property type="match status" value="1"/>
</dbReference>
<dbReference type="PANTHER" id="PTHR31941:SF16">
    <property type="entry name" value="PHOSPHATIDYLINOSITOL 4,5-BISPHOSPHATE-BINDING PROTEIN SLM1-RELATED"/>
    <property type="match status" value="1"/>
</dbReference>
<dbReference type="EMBL" id="CABVLU010000001">
    <property type="protein sequence ID" value="VVT43778.1"/>
    <property type="molecule type" value="Genomic_DNA"/>
</dbReference>
<dbReference type="InterPro" id="IPR046869">
    <property type="entry name" value="SLM1/RGC1-like_PH"/>
</dbReference>
<dbReference type="InterPro" id="IPR011993">
    <property type="entry name" value="PH-like_dom_sf"/>
</dbReference>
<organism evidence="4 5">
    <name type="scientific">Magnusiomyces paraingens</name>
    <dbReference type="NCBI Taxonomy" id="2606893"/>
    <lineage>
        <taxon>Eukaryota</taxon>
        <taxon>Fungi</taxon>
        <taxon>Dikarya</taxon>
        <taxon>Ascomycota</taxon>
        <taxon>Saccharomycotina</taxon>
        <taxon>Dipodascomycetes</taxon>
        <taxon>Dipodascales</taxon>
        <taxon>Dipodascaceae</taxon>
        <taxon>Magnusiomyces</taxon>
    </lineage>
</organism>
<dbReference type="Proteomes" id="UP000398389">
    <property type="component" value="Unassembled WGS sequence"/>
</dbReference>
<dbReference type="Gene3D" id="2.30.29.30">
    <property type="entry name" value="Pleckstrin-homology domain (PH domain)/Phosphotyrosine-binding domain (PTB)"/>
    <property type="match status" value="1"/>
</dbReference>
<dbReference type="Pfam" id="PF20399">
    <property type="entry name" value="PH_20"/>
    <property type="match status" value="1"/>
</dbReference>
<feature type="compositionally biased region" description="Polar residues" evidence="2">
    <location>
        <begin position="515"/>
        <end position="526"/>
    </location>
</feature>
<feature type="domain" description="PH" evidence="3">
    <location>
        <begin position="323"/>
        <end position="424"/>
    </location>
</feature>
<dbReference type="InterPro" id="IPR043453">
    <property type="entry name" value="Slm1_PH"/>
</dbReference>
<dbReference type="InterPro" id="IPR046868">
    <property type="entry name" value="BAR_4"/>
</dbReference>
<gene>
    <name evidence="4" type="ORF">SAPINGB_P000141</name>
</gene>